<gene>
    <name evidence="2" type="ordered locus">Bcep1808_6836</name>
</gene>
<keyword evidence="2" id="KW-0614">Plasmid</keyword>
<proteinExistence type="predicted"/>
<evidence type="ECO:0000313" key="3">
    <source>
        <dbReference type="Proteomes" id="UP000002287"/>
    </source>
</evidence>
<geneLocation type="plasmid" evidence="2 3">
    <name>pBVIE01</name>
</geneLocation>
<feature type="chain" id="PRO_5002671166" description="Lipoprotein" evidence="1">
    <location>
        <begin position="23"/>
        <end position="149"/>
    </location>
</feature>
<dbReference type="Proteomes" id="UP000002287">
    <property type="component" value="Plasmid pBVIE01"/>
</dbReference>
<evidence type="ECO:0000313" key="2">
    <source>
        <dbReference type="EMBL" id="ABO59723.1"/>
    </source>
</evidence>
<dbReference type="HOGENOM" id="CLU_1831353_0_0_4"/>
<keyword evidence="1" id="KW-0732">Signal</keyword>
<organism evidence="2 3">
    <name type="scientific">Burkholderia vietnamiensis (strain G4 / LMG 22486)</name>
    <name type="common">Burkholderia cepacia (strain R1808)</name>
    <dbReference type="NCBI Taxonomy" id="269482"/>
    <lineage>
        <taxon>Bacteria</taxon>
        <taxon>Pseudomonadati</taxon>
        <taxon>Pseudomonadota</taxon>
        <taxon>Betaproteobacteria</taxon>
        <taxon>Burkholderiales</taxon>
        <taxon>Burkholderiaceae</taxon>
        <taxon>Burkholderia</taxon>
        <taxon>Burkholderia cepacia complex</taxon>
    </lineage>
</organism>
<dbReference type="EMBL" id="CP000617">
    <property type="protein sequence ID" value="ABO59723.1"/>
    <property type="molecule type" value="Genomic_DNA"/>
</dbReference>
<dbReference type="AlphaFoldDB" id="A4JTX0"/>
<dbReference type="PROSITE" id="PS51257">
    <property type="entry name" value="PROKAR_LIPOPROTEIN"/>
    <property type="match status" value="1"/>
</dbReference>
<name>A4JTX0_BURVG</name>
<dbReference type="KEGG" id="bvi:Bcep1808_6836"/>
<reference evidence="2 3" key="1">
    <citation type="submission" date="2007-03" db="EMBL/GenBank/DDBJ databases">
        <title>Complete sequence of plasmid pBVIE01 of Burkholderia vietnamiensis G4.</title>
        <authorList>
            <consortium name="US DOE Joint Genome Institute"/>
            <person name="Copeland A."/>
            <person name="Lucas S."/>
            <person name="Lapidus A."/>
            <person name="Barry K."/>
            <person name="Detter J.C."/>
            <person name="Glavina del Rio T."/>
            <person name="Hammon N."/>
            <person name="Israni S."/>
            <person name="Dalin E."/>
            <person name="Tice H."/>
            <person name="Pitluck S."/>
            <person name="Chain P."/>
            <person name="Malfatti S."/>
            <person name="Shin M."/>
            <person name="Vergez L."/>
            <person name="Schmutz J."/>
            <person name="Larimer F."/>
            <person name="Land M."/>
            <person name="Hauser L."/>
            <person name="Kyrpides N."/>
            <person name="Tiedje J."/>
            <person name="Richardson P."/>
        </authorList>
    </citation>
    <scope>NUCLEOTIDE SEQUENCE [LARGE SCALE GENOMIC DNA]</scope>
    <source>
        <strain evidence="3">G4 / LMG 22486</strain>
        <plasmid evidence="2 3">pBVIE01</plasmid>
    </source>
</reference>
<protein>
    <recommendedName>
        <fullName evidence="4">Lipoprotein</fullName>
    </recommendedName>
</protein>
<sequence>MFKLVCLAIVALALSACSDKPAVYTASKMFGGQDIGVTVKLKFNHFTDKNSEGDGVAEVVKSPGSQWAGTQGTFPITWKKFPHLDDSVAVSVPDAHDAFMLARNPMQLNMLGEKSYWCQDCEQGRAGGLGILPGIFVGGVKHQVQRWNH</sequence>
<evidence type="ECO:0008006" key="4">
    <source>
        <dbReference type="Google" id="ProtNLM"/>
    </source>
</evidence>
<evidence type="ECO:0000256" key="1">
    <source>
        <dbReference type="SAM" id="SignalP"/>
    </source>
</evidence>
<feature type="signal peptide" evidence="1">
    <location>
        <begin position="1"/>
        <end position="22"/>
    </location>
</feature>
<accession>A4JTX0</accession>